<dbReference type="RefSeq" id="WP_218321095.1">
    <property type="nucleotide sequence ID" value="NZ_JAEEGC010000062.1"/>
</dbReference>
<feature type="compositionally biased region" description="Basic residues" evidence="1">
    <location>
        <begin position="68"/>
        <end position="77"/>
    </location>
</feature>
<proteinExistence type="predicted"/>
<reference evidence="2" key="1">
    <citation type="submission" date="2020-12" db="EMBL/GenBank/DDBJ databases">
        <title>Clostridium thailandense sp. nov., a novel acetogenic bacterium isolated from peat land soil in Thailand.</title>
        <authorList>
            <person name="Chaikitkaew S."/>
            <person name="Birkeland N.K."/>
        </authorList>
    </citation>
    <scope>NUCLEOTIDE SEQUENCE</scope>
    <source>
        <strain evidence="2">PL3</strain>
    </source>
</reference>
<evidence type="ECO:0000313" key="3">
    <source>
        <dbReference type="Proteomes" id="UP000694308"/>
    </source>
</evidence>
<comment type="caution">
    <text evidence="2">The sequence shown here is derived from an EMBL/GenBank/DDBJ whole genome shotgun (WGS) entry which is preliminary data.</text>
</comment>
<gene>
    <name evidence="2" type="ORF">I6U48_14060</name>
</gene>
<dbReference type="AlphaFoldDB" id="A0A949WVS7"/>
<feature type="region of interest" description="Disordered" evidence="1">
    <location>
        <begin position="47"/>
        <end position="77"/>
    </location>
</feature>
<evidence type="ECO:0000313" key="2">
    <source>
        <dbReference type="EMBL" id="MBV7274027.1"/>
    </source>
</evidence>
<organism evidence="2 3">
    <name type="scientific">Clostridium thailandense</name>
    <dbReference type="NCBI Taxonomy" id="2794346"/>
    <lineage>
        <taxon>Bacteria</taxon>
        <taxon>Bacillati</taxon>
        <taxon>Bacillota</taxon>
        <taxon>Clostridia</taxon>
        <taxon>Eubacteriales</taxon>
        <taxon>Clostridiaceae</taxon>
        <taxon>Clostridium</taxon>
    </lineage>
</organism>
<protein>
    <submittedName>
        <fullName evidence="2">Uncharacterized protein</fullName>
    </submittedName>
</protein>
<feature type="region of interest" description="Disordered" evidence="1">
    <location>
        <begin position="1"/>
        <end position="22"/>
    </location>
</feature>
<sequence length="77" mass="9087">MGLFSRSSGKRHHGDSHRGSNYYKREGLLSRIMGIFDSFSSSGRRYNKYCSHNSHHSHQNHYSDQKYGKKRYKSSWS</sequence>
<dbReference type="Proteomes" id="UP000694308">
    <property type="component" value="Unassembled WGS sequence"/>
</dbReference>
<accession>A0A949WVS7</accession>
<keyword evidence="3" id="KW-1185">Reference proteome</keyword>
<dbReference type="EMBL" id="JAEEGC010000062">
    <property type="protein sequence ID" value="MBV7274027.1"/>
    <property type="molecule type" value="Genomic_DNA"/>
</dbReference>
<evidence type="ECO:0000256" key="1">
    <source>
        <dbReference type="SAM" id="MobiDB-lite"/>
    </source>
</evidence>
<name>A0A949WVS7_9CLOT</name>